<accession>A0A150QKK3</accession>
<dbReference type="AlphaFoldDB" id="A0A150QKK3"/>
<gene>
    <name evidence="2" type="ORF">BE15_46665</name>
</gene>
<proteinExistence type="predicted"/>
<organism evidence="2 3">
    <name type="scientific">Sorangium cellulosum</name>
    <name type="common">Polyangium cellulosum</name>
    <dbReference type="NCBI Taxonomy" id="56"/>
    <lineage>
        <taxon>Bacteria</taxon>
        <taxon>Pseudomonadati</taxon>
        <taxon>Myxococcota</taxon>
        <taxon>Polyangia</taxon>
        <taxon>Polyangiales</taxon>
        <taxon>Polyangiaceae</taxon>
        <taxon>Sorangium</taxon>
    </lineage>
</organism>
<feature type="non-terminal residue" evidence="2">
    <location>
        <position position="254"/>
    </location>
</feature>
<dbReference type="Proteomes" id="UP000075260">
    <property type="component" value="Unassembled WGS sequence"/>
</dbReference>
<reference evidence="2 3" key="1">
    <citation type="submission" date="2014-02" db="EMBL/GenBank/DDBJ databases">
        <title>The small core and large imbalanced accessory genome model reveals a collaborative survival strategy of Sorangium cellulosum strains in nature.</title>
        <authorList>
            <person name="Han K."/>
            <person name="Peng R."/>
            <person name="Blom J."/>
            <person name="Li Y.-Z."/>
        </authorList>
    </citation>
    <scope>NUCLEOTIDE SEQUENCE [LARGE SCALE GENOMIC DNA]</scope>
    <source>
        <strain evidence="2 3">So0008-312</strain>
    </source>
</reference>
<evidence type="ECO:0000256" key="1">
    <source>
        <dbReference type="SAM" id="MobiDB-lite"/>
    </source>
</evidence>
<feature type="compositionally biased region" description="Low complexity" evidence="1">
    <location>
        <begin position="241"/>
        <end position="254"/>
    </location>
</feature>
<evidence type="ECO:0000313" key="3">
    <source>
        <dbReference type="Proteomes" id="UP000075260"/>
    </source>
</evidence>
<feature type="region of interest" description="Disordered" evidence="1">
    <location>
        <begin position="235"/>
        <end position="254"/>
    </location>
</feature>
<dbReference type="OrthoDB" id="5518198at2"/>
<evidence type="ECO:0000313" key="2">
    <source>
        <dbReference type="EMBL" id="KYF68480.1"/>
    </source>
</evidence>
<comment type="caution">
    <text evidence="2">The sequence shown here is derived from an EMBL/GenBank/DDBJ whole genome shotgun (WGS) entry which is preliminary data.</text>
</comment>
<protein>
    <submittedName>
        <fullName evidence="2">Uncharacterized protein</fullName>
    </submittedName>
</protein>
<dbReference type="RefSeq" id="WP_155798499.1">
    <property type="nucleotide sequence ID" value="NZ_JEMA01000570.1"/>
</dbReference>
<dbReference type="EMBL" id="JEMA01000570">
    <property type="protein sequence ID" value="KYF68480.1"/>
    <property type="molecule type" value="Genomic_DNA"/>
</dbReference>
<sequence length="254" mass="27020">MSTAHRRSTLAGRTARRARLSRIAPLIAALATLLASASPARAREIFFDYGDHARAEEALEFSDIRPSRIVFSELGCPSRPVWLEFEAARGDSLLVQLGVPAIAALRRERPSLALLGPGLPRAAALPFEVPAGHGARIFATASVGAPAVLGDPLTEARSWLLLERRIEVPEGGRYHLVAWSPEERRVRLWIAIGEEPSEDTSNVDDPVERVAAFHEAWTAPDLGARCAATRLPARGGPPAPAGGASTASCAHAAA</sequence>
<name>A0A150QKK3_SORCE</name>